<reference evidence="2 3" key="1">
    <citation type="submission" date="2017-08" db="EMBL/GenBank/DDBJ databases">
        <title>Infants hospitalized years apart are colonized by the same room-sourced microbial strains.</title>
        <authorList>
            <person name="Brooks B."/>
            <person name="Olm M.R."/>
            <person name="Firek B.A."/>
            <person name="Baker R."/>
            <person name="Thomas B.C."/>
            <person name="Morowitz M.J."/>
            <person name="Banfield J.F."/>
        </authorList>
    </citation>
    <scope>NUCLEOTIDE SEQUENCE [LARGE SCALE GENOMIC DNA]</scope>
    <source>
        <strain evidence="2">S2_005_003_R2_42</strain>
    </source>
</reference>
<sequence>MSVYGTLIGSVQVDAIKNMDALLVRTVCSGCESIPPERPLRAWLLQAVYSVRSERLLIEQMQHNLLSRRFVGLNIDDPVWG</sequence>
<name>A0A2W5K5P2_9GAMM</name>
<dbReference type="InterPro" id="IPR008490">
    <property type="entry name" value="Transposase_InsH_N"/>
</dbReference>
<dbReference type="Proteomes" id="UP000249046">
    <property type="component" value="Unassembled WGS sequence"/>
</dbReference>
<accession>A0A2W5K5P2</accession>
<dbReference type="Pfam" id="PF05598">
    <property type="entry name" value="DUF772"/>
    <property type="match status" value="1"/>
</dbReference>
<evidence type="ECO:0000259" key="1">
    <source>
        <dbReference type="Pfam" id="PF05598"/>
    </source>
</evidence>
<dbReference type="EMBL" id="QFPO01000012">
    <property type="protein sequence ID" value="PZQ12526.1"/>
    <property type="molecule type" value="Genomic_DNA"/>
</dbReference>
<feature type="domain" description="Transposase InsH N-terminal" evidence="1">
    <location>
        <begin position="18"/>
        <end position="80"/>
    </location>
</feature>
<dbReference type="AlphaFoldDB" id="A0A2W5K5P2"/>
<organism evidence="2 3">
    <name type="scientific">Rhodanobacter denitrificans</name>
    <dbReference type="NCBI Taxonomy" id="666685"/>
    <lineage>
        <taxon>Bacteria</taxon>
        <taxon>Pseudomonadati</taxon>
        <taxon>Pseudomonadota</taxon>
        <taxon>Gammaproteobacteria</taxon>
        <taxon>Lysobacterales</taxon>
        <taxon>Rhodanobacteraceae</taxon>
        <taxon>Rhodanobacter</taxon>
    </lineage>
</organism>
<proteinExistence type="predicted"/>
<evidence type="ECO:0000313" key="3">
    <source>
        <dbReference type="Proteomes" id="UP000249046"/>
    </source>
</evidence>
<comment type="caution">
    <text evidence="2">The sequence shown here is derived from an EMBL/GenBank/DDBJ whole genome shotgun (WGS) entry which is preliminary data.</text>
</comment>
<evidence type="ECO:0000313" key="2">
    <source>
        <dbReference type="EMBL" id="PZQ12526.1"/>
    </source>
</evidence>
<gene>
    <name evidence="2" type="ORF">DI564_12865</name>
</gene>
<protein>
    <recommendedName>
        <fullName evidence="1">Transposase InsH N-terminal domain-containing protein</fullName>
    </recommendedName>
</protein>